<sequence length="609" mass="68254">MSSLSVQGLQAPRNLSPVSFKSKAAAEIVLESLKFSGMQPANPATIRWRGVLAKCKLHWQAAISVLRTMVLVWVEPDVTHRNAVLSASVVSQEWQQSTAAFERISQQNSKPDIVSVTTMMGLASERWAFGLDMLLLLDLNGLQMDRIACCEVMKSHKRFSLWTLSLLNLARMSETNMQIDSVSCAHFMSACSDCSQWRLTLRAVSWMAKPESPCETGLLPFNIVQSSYGHSEWEYAAVGLEQARHSRLHPDEVSLCVTLKKQSHQHWSLATGVFTLCKMRSWNVRPNINCFNCAMATIAHICTSSNSSNSGWSRVLEFLRSVQQQLIFPDTVTLNTCLAAFRSLGSPEKWAVPLCLIHAASIQPDAVTWLCVMEPLEFSESSWRKAIQLLRQLPVLQLRPSAHCASVVMKCCKSMGLWRLSLDLLSGLADQNDRSAATATCAVASCWQLAMYLTSIERWRLQQDVISLNSGCSVLERSSAWSHAWALLEYACKRGIELTQESHRQSMSCGSSRWVQALVCWTRHRACFTPFTPETDIASCNAALSATEKAALWYRTLELWKTMCTCHIQPDEISYNAVISSCEKGQWQKTNSGMHVHELTMRSKELLML</sequence>
<proteinExistence type="predicted"/>
<dbReference type="AlphaFoldDB" id="A0A812GKR1"/>
<evidence type="ECO:0000313" key="2">
    <source>
        <dbReference type="EMBL" id="CAE6924324.1"/>
    </source>
</evidence>
<dbReference type="PANTHER" id="PTHR47447">
    <property type="entry name" value="OS03G0856100 PROTEIN"/>
    <property type="match status" value="1"/>
</dbReference>
<gene>
    <name evidence="2" type="primary">EMB2654</name>
    <name evidence="2" type="ORF">SNAT2548_LOCUS588</name>
</gene>
<comment type="caution">
    <text evidence="2">The sequence shown here is derived from an EMBL/GenBank/DDBJ whole genome shotgun (WGS) entry which is preliminary data.</text>
</comment>
<dbReference type="OrthoDB" id="10321146at2759"/>
<dbReference type="Proteomes" id="UP000604046">
    <property type="component" value="Unassembled WGS sequence"/>
</dbReference>
<evidence type="ECO:0000313" key="3">
    <source>
        <dbReference type="Proteomes" id="UP000604046"/>
    </source>
</evidence>
<dbReference type="InterPro" id="IPR011990">
    <property type="entry name" value="TPR-like_helical_dom_sf"/>
</dbReference>
<dbReference type="Gene3D" id="1.25.40.10">
    <property type="entry name" value="Tetratricopeptide repeat domain"/>
    <property type="match status" value="3"/>
</dbReference>
<accession>A0A812GKR1</accession>
<evidence type="ECO:0000256" key="1">
    <source>
        <dbReference type="ARBA" id="ARBA00022737"/>
    </source>
</evidence>
<keyword evidence="3" id="KW-1185">Reference proteome</keyword>
<reference evidence="2" key="1">
    <citation type="submission" date="2021-02" db="EMBL/GenBank/DDBJ databases">
        <authorList>
            <person name="Dougan E. K."/>
            <person name="Rhodes N."/>
            <person name="Thang M."/>
            <person name="Chan C."/>
        </authorList>
    </citation>
    <scope>NUCLEOTIDE SEQUENCE</scope>
</reference>
<protein>
    <submittedName>
        <fullName evidence="2">EMB2654 protein</fullName>
    </submittedName>
</protein>
<dbReference type="PANTHER" id="PTHR47447:SF17">
    <property type="entry name" value="OS12G0638900 PROTEIN"/>
    <property type="match status" value="1"/>
</dbReference>
<name>A0A812GKR1_9DINO</name>
<dbReference type="EMBL" id="CAJNDS010000028">
    <property type="protein sequence ID" value="CAE6924324.1"/>
    <property type="molecule type" value="Genomic_DNA"/>
</dbReference>
<keyword evidence="1" id="KW-0677">Repeat</keyword>
<organism evidence="2 3">
    <name type="scientific">Symbiodinium natans</name>
    <dbReference type="NCBI Taxonomy" id="878477"/>
    <lineage>
        <taxon>Eukaryota</taxon>
        <taxon>Sar</taxon>
        <taxon>Alveolata</taxon>
        <taxon>Dinophyceae</taxon>
        <taxon>Suessiales</taxon>
        <taxon>Symbiodiniaceae</taxon>
        <taxon>Symbiodinium</taxon>
    </lineage>
</organism>